<evidence type="ECO:0000256" key="7">
    <source>
        <dbReference type="RuleBase" id="RU000320"/>
    </source>
</evidence>
<accession>A0A1H1MXY4</accession>
<evidence type="ECO:0000256" key="4">
    <source>
        <dbReference type="ARBA" id="ARBA00022692"/>
    </source>
</evidence>
<feature type="transmembrane region" description="Helical" evidence="8">
    <location>
        <begin position="411"/>
        <end position="431"/>
    </location>
</feature>
<feature type="transmembrane region" description="Helical" evidence="8">
    <location>
        <begin position="70"/>
        <end position="95"/>
    </location>
</feature>
<feature type="domain" description="NADH:quinone oxidoreductase/Mrp antiporter transmembrane" evidence="9">
    <location>
        <begin position="125"/>
        <end position="413"/>
    </location>
</feature>
<dbReference type="GO" id="GO:0042773">
    <property type="term" value="P:ATP synthesis coupled electron transport"/>
    <property type="evidence" value="ECO:0007669"/>
    <property type="project" value="InterPro"/>
</dbReference>
<keyword evidence="3" id="KW-1003">Cell membrane</keyword>
<feature type="transmembrane region" description="Helical" evidence="8">
    <location>
        <begin position="236"/>
        <end position="256"/>
    </location>
</feature>
<feature type="transmembrane region" description="Helical" evidence="8">
    <location>
        <begin position="130"/>
        <end position="148"/>
    </location>
</feature>
<dbReference type="OrthoDB" id="9768329at2"/>
<dbReference type="InterPro" id="IPR001750">
    <property type="entry name" value="ND/Mrp_TM"/>
</dbReference>
<evidence type="ECO:0000256" key="5">
    <source>
        <dbReference type="ARBA" id="ARBA00022989"/>
    </source>
</evidence>
<sequence>MGHLPILPILLPMFTGALLLLSGRRGEGFKRLLCLLATLLQIPLALMLMGQAGDGLQVYAAGNWMPPFGIVLVVDHLSALLLMVTAILATAAVIYAIRGDDHLGPNFHALFQFQLMGINGAFLTGDLFNLFVFFEILLIASYALLLHGNGSARVRSGIHYVLLNLFGSALFLIAVGTLYGVVGTLNMADLSQRIAQLSAEDAPLVGAAAMLLLVVFGLKAAVFPLYFWLPRAYAAATPPVAALFAIMTKVGIYSILRVYTQIFGETAGPLAYLAESWLWPVALLTLVLGTIGALAAGTLNGLVAYLLVVSVGTLLAGLSLGSHEALVGSLYYLVHSTWICGALFLLAGVISRCRGPRFVSRLVPGPALPKPMLLGGLFFVAAISVIGLPPLSGFLGKLLLLRSAGTGMEAAWLYPLLLGSGLIVIIAGSRAGSSLFWRTDPAASGGEPLDGIRVVSVILLLLCSPLLVVFADPMLDYLDATARQLLDPASYAQQVLNSQPTAGGGGH</sequence>
<gene>
    <name evidence="10" type="ORF">SAMN05216198_0763</name>
</gene>
<feature type="transmembrane region" description="Helical" evidence="8">
    <location>
        <begin position="6"/>
        <end position="23"/>
    </location>
</feature>
<dbReference type="STRING" id="797277.SAMN05216198_0763"/>
<feature type="transmembrane region" description="Helical" evidence="8">
    <location>
        <begin position="332"/>
        <end position="351"/>
    </location>
</feature>
<keyword evidence="11" id="KW-1185">Reference proteome</keyword>
<dbReference type="GO" id="GO:0008137">
    <property type="term" value="F:NADH dehydrogenase (ubiquinone) activity"/>
    <property type="evidence" value="ECO:0007669"/>
    <property type="project" value="InterPro"/>
</dbReference>
<feature type="transmembrane region" description="Helical" evidence="8">
    <location>
        <begin position="372"/>
        <end position="391"/>
    </location>
</feature>
<feature type="transmembrane region" description="Helical" evidence="8">
    <location>
        <begin position="107"/>
        <end position="124"/>
    </location>
</feature>
<evidence type="ECO:0000256" key="1">
    <source>
        <dbReference type="ARBA" id="ARBA00004651"/>
    </source>
</evidence>
<evidence type="ECO:0000256" key="6">
    <source>
        <dbReference type="ARBA" id="ARBA00023136"/>
    </source>
</evidence>
<protein>
    <submittedName>
        <fullName evidence="10">Multisubunit potassium/proton antiporter, PhaD subunit</fullName>
    </submittedName>
</protein>
<reference evidence="11" key="1">
    <citation type="submission" date="2016-10" db="EMBL/GenBank/DDBJ databases">
        <authorList>
            <person name="Varghese N."/>
            <person name="Submissions S."/>
        </authorList>
    </citation>
    <scope>NUCLEOTIDE SEQUENCE [LARGE SCALE GENOMIC DNA]</scope>
    <source>
        <strain evidence="11">2SM5</strain>
    </source>
</reference>
<dbReference type="Proteomes" id="UP000243426">
    <property type="component" value="Chromosome I"/>
</dbReference>
<feature type="transmembrane region" description="Helical" evidence="8">
    <location>
        <begin position="32"/>
        <end position="50"/>
    </location>
</feature>
<feature type="transmembrane region" description="Helical" evidence="8">
    <location>
        <begin position="452"/>
        <end position="471"/>
    </location>
</feature>
<dbReference type="PANTHER" id="PTHR42703">
    <property type="entry name" value="NADH DEHYDROGENASE"/>
    <property type="match status" value="1"/>
</dbReference>
<proteinExistence type="inferred from homology"/>
<evidence type="ECO:0000256" key="8">
    <source>
        <dbReference type="SAM" id="Phobius"/>
    </source>
</evidence>
<comment type="similarity">
    <text evidence="2">Belongs to the CPA3 antiporters (TC 2.A.63) subunit D family.</text>
</comment>
<keyword evidence="5 8" id="KW-1133">Transmembrane helix</keyword>
<evidence type="ECO:0000259" key="9">
    <source>
        <dbReference type="Pfam" id="PF00361"/>
    </source>
</evidence>
<evidence type="ECO:0000313" key="10">
    <source>
        <dbReference type="EMBL" id="SDR91761.1"/>
    </source>
</evidence>
<dbReference type="InterPro" id="IPR050586">
    <property type="entry name" value="CPA3_Na-H_Antiporter_D"/>
</dbReference>
<dbReference type="GO" id="GO:0005886">
    <property type="term" value="C:plasma membrane"/>
    <property type="evidence" value="ECO:0007669"/>
    <property type="project" value="UniProtKB-SubCell"/>
</dbReference>
<feature type="transmembrane region" description="Helical" evidence="8">
    <location>
        <begin position="160"/>
        <end position="182"/>
    </location>
</feature>
<dbReference type="AlphaFoldDB" id="A0A1H1MXY4"/>
<feature type="transmembrane region" description="Helical" evidence="8">
    <location>
        <begin position="276"/>
        <end position="295"/>
    </location>
</feature>
<feature type="transmembrane region" description="Helical" evidence="8">
    <location>
        <begin position="302"/>
        <end position="320"/>
    </location>
</feature>
<name>A0A1H1MXY4_9GAMM</name>
<evidence type="ECO:0000256" key="2">
    <source>
        <dbReference type="ARBA" id="ARBA00005346"/>
    </source>
</evidence>
<dbReference type="Pfam" id="PF00361">
    <property type="entry name" value="Proton_antipo_M"/>
    <property type="match status" value="1"/>
</dbReference>
<keyword evidence="6 8" id="KW-0472">Membrane</keyword>
<dbReference type="EMBL" id="LT629748">
    <property type="protein sequence ID" value="SDR91761.1"/>
    <property type="molecule type" value="Genomic_DNA"/>
</dbReference>
<dbReference type="RefSeq" id="WP_090272101.1">
    <property type="nucleotide sequence ID" value="NZ_LT629748.1"/>
</dbReference>
<comment type="subcellular location">
    <subcellularLocation>
        <location evidence="1">Cell membrane</location>
        <topology evidence="1">Multi-pass membrane protein</topology>
    </subcellularLocation>
    <subcellularLocation>
        <location evidence="7">Membrane</location>
        <topology evidence="7">Multi-pass membrane protein</topology>
    </subcellularLocation>
</comment>
<organism evidence="10 11">
    <name type="scientific">Halopseudomonas litoralis</name>
    <dbReference type="NCBI Taxonomy" id="797277"/>
    <lineage>
        <taxon>Bacteria</taxon>
        <taxon>Pseudomonadati</taxon>
        <taxon>Pseudomonadota</taxon>
        <taxon>Gammaproteobacteria</taxon>
        <taxon>Pseudomonadales</taxon>
        <taxon>Pseudomonadaceae</taxon>
        <taxon>Halopseudomonas</taxon>
    </lineage>
</organism>
<evidence type="ECO:0000313" key="11">
    <source>
        <dbReference type="Proteomes" id="UP000243426"/>
    </source>
</evidence>
<feature type="transmembrane region" description="Helical" evidence="8">
    <location>
        <begin position="202"/>
        <end position="229"/>
    </location>
</feature>
<dbReference type="NCBIfam" id="NF009309">
    <property type="entry name" value="PRK12666.1"/>
    <property type="match status" value="1"/>
</dbReference>
<evidence type="ECO:0000256" key="3">
    <source>
        <dbReference type="ARBA" id="ARBA00022475"/>
    </source>
</evidence>
<dbReference type="PANTHER" id="PTHR42703:SF1">
    <property type="entry name" value="NA(+)_H(+) ANTIPORTER SUBUNIT D1"/>
    <property type="match status" value="1"/>
</dbReference>
<dbReference type="InterPro" id="IPR003918">
    <property type="entry name" value="NADH_UbQ_OxRdtase"/>
</dbReference>
<dbReference type="PRINTS" id="PR01437">
    <property type="entry name" value="NUOXDRDTASE4"/>
</dbReference>
<keyword evidence="4 7" id="KW-0812">Transmembrane</keyword>